<protein>
    <recommendedName>
        <fullName evidence="2">YhfM-like domain-containing protein</fullName>
    </recommendedName>
</protein>
<sequence>MKKIYFFIFCCSLLLIGLSACQVDRGEIKGVFIESSSVEFGSLQDPDDRALHFRVQISDYGNDPELEYKVRFLIQDPYISDLIGEGKIENNVPYKTQPLPNDGEVGMVIGSSREIIKEFDIDEIRKSIENEKAVIVELYHLDKTIDREEITIFKANIEPLVKINPNSRIENINLNETNKISIFRRVVSDSTKQQSISYIIQPKYTFKLDNESYFLWITEDEGYIMNIKDTFAIYKLSKSSLKEVKEVIQED</sequence>
<feature type="signal peptide" evidence="1">
    <location>
        <begin position="1"/>
        <end position="22"/>
    </location>
</feature>
<organism evidence="3 4">
    <name type="scientific">Ureibacillus acetophenoni</name>
    <dbReference type="NCBI Taxonomy" id="614649"/>
    <lineage>
        <taxon>Bacteria</taxon>
        <taxon>Bacillati</taxon>
        <taxon>Bacillota</taxon>
        <taxon>Bacilli</taxon>
        <taxon>Bacillales</taxon>
        <taxon>Caryophanaceae</taxon>
        <taxon>Ureibacillus</taxon>
    </lineage>
</organism>
<gene>
    <name evidence="3" type="ORF">SAMN05877842_11743</name>
</gene>
<dbReference type="Pfam" id="PF26353">
    <property type="entry name" value="YhfM"/>
    <property type="match status" value="1"/>
</dbReference>
<name>A0A285USW1_9BACL</name>
<dbReference type="RefSeq" id="WP_170949542.1">
    <property type="nucleotide sequence ID" value="NZ_OBQC01000017.1"/>
</dbReference>
<dbReference type="InterPro" id="IPR058780">
    <property type="entry name" value="YhfM-like_dom"/>
</dbReference>
<dbReference type="EMBL" id="OBQC01000017">
    <property type="protein sequence ID" value="SOC43776.1"/>
    <property type="molecule type" value="Genomic_DNA"/>
</dbReference>
<evidence type="ECO:0000256" key="1">
    <source>
        <dbReference type="SAM" id="SignalP"/>
    </source>
</evidence>
<evidence type="ECO:0000313" key="3">
    <source>
        <dbReference type="EMBL" id="SOC43776.1"/>
    </source>
</evidence>
<evidence type="ECO:0000259" key="2">
    <source>
        <dbReference type="Pfam" id="PF26353"/>
    </source>
</evidence>
<proteinExistence type="predicted"/>
<reference evidence="4" key="1">
    <citation type="submission" date="2017-08" db="EMBL/GenBank/DDBJ databases">
        <authorList>
            <person name="Varghese N."/>
            <person name="Submissions S."/>
        </authorList>
    </citation>
    <scope>NUCLEOTIDE SEQUENCE [LARGE SCALE GENOMIC DNA]</scope>
    <source>
        <strain evidence="4">JC23</strain>
    </source>
</reference>
<feature type="domain" description="YhfM-like" evidence="2">
    <location>
        <begin position="169"/>
        <end position="250"/>
    </location>
</feature>
<keyword evidence="4" id="KW-1185">Reference proteome</keyword>
<accession>A0A285USW1</accession>
<evidence type="ECO:0000313" key="4">
    <source>
        <dbReference type="Proteomes" id="UP000219252"/>
    </source>
</evidence>
<dbReference type="Proteomes" id="UP000219252">
    <property type="component" value="Unassembled WGS sequence"/>
</dbReference>
<dbReference type="PROSITE" id="PS51257">
    <property type="entry name" value="PROKAR_LIPOPROTEIN"/>
    <property type="match status" value="1"/>
</dbReference>
<dbReference type="AlphaFoldDB" id="A0A285USW1"/>
<feature type="chain" id="PRO_5038945626" description="YhfM-like domain-containing protein" evidence="1">
    <location>
        <begin position="23"/>
        <end position="251"/>
    </location>
</feature>
<keyword evidence="1" id="KW-0732">Signal</keyword>